<reference evidence="1" key="1">
    <citation type="submission" date="2018-05" db="EMBL/GenBank/DDBJ databases">
        <authorList>
            <person name="Lanie J.A."/>
            <person name="Ng W.-L."/>
            <person name="Kazmierczak K.M."/>
            <person name="Andrzejewski T.M."/>
            <person name="Davidsen T.M."/>
            <person name="Wayne K.J."/>
            <person name="Tettelin H."/>
            <person name="Glass J.I."/>
            <person name="Rusch D."/>
            <person name="Podicherti R."/>
            <person name="Tsui H.-C.T."/>
            <person name="Winkler M.E."/>
        </authorList>
    </citation>
    <scope>NUCLEOTIDE SEQUENCE</scope>
</reference>
<gene>
    <name evidence="1" type="ORF">METZ01_LOCUS125154</name>
</gene>
<dbReference type="EMBL" id="UINC01017440">
    <property type="protein sequence ID" value="SVA72300.1"/>
    <property type="molecule type" value="Genomic_DNA"/>
</dbReference>
<dbReference type="AlphaFoldDB" id="A0A381Y5Z8"/>
<proteinExistence type="predicted"/>
<sequence>MENERDEDRSWETKALIKRHKKMKLHIKDQLEVLDKN</sequence>
<name>A0A381Y5Z8_9ZZZZ</name>
<organism evidence="1">
    <name type="scientific">marine metagenome</name>
    <dbReference type="NCBI Taxonomy" id="408172"/>
    <lineage>
        <taxon>unclassified sequences</taxon>
        <taxon>metagenomes</taxon>
        <taxon>ecological metagenomes</taxon>
    </lineage>
</organism>
<evidence type="ECO:0008006" key="2">
    <source>
        <dbReference type="Google" id="ProtNLM"/>
    </source>
</evidence>
<evidence type="ECO:0000313" key="1">
    <source>
        <dbReference type="EMBL" id="SVA72300.1"/>
    </source>
</evidence>
<protein>
    <recommendedName>
        <fullName evidence="2">DUF465 domain-containing protein</fullName>
    </recommendedName>
</protein>
<accession>A0A381Y5Z8</accession>